<keyword evidence="3" id="KW-0805">Transcription regulation</keyword>
<keyword evidence="5" id="KW-0804">Transcription</keyword>
<accession>A0A1C0Y8G0</accession>
<dbReference type="InterPro" id="IPR050595">
    <property type="entry name" value="Bact_response_regulator"/>
</dbReference>
<keyword evidence="9" id="KW-1185">Reference proteome</keyword>
<sequence length="119" mass="13615">MKHLLIVDDEPAIRLLLREVFQKEDFETTLAANGQEAIALCEQQTFDCALLDMRMPGMTGLETLIKIRDMGMELPVIMMTAYGERDLIERAQQLGIKGYFTKPFNIFDIRDAVQKIFAT</sequence>
<dbReference type="STRING" id="33978.A6M13_04725"/>
<dbReference type="RefSeq" id="WP_066547233.1">
    <property type="nucleotide sequence ID" value="NZ_MASJ01000038.1"/>
</dbReference>
<dbReference type="InterPro" id="IPR011006">
    <property type="entry name" value="CheY-like_superfamily"/>
</dbReference>
<evidence type="ECO:0000313" key="9">
    <source>
        <dbReference type="Proteomes" id="UP000093199"/>
    </source>
</evidence>
<dbReference type="PROSITE" id="PS50110">
    <property type="entry name" value="RESPONSE_REGULATORY"/>
    <property type="match status" value="1"/>
</dbReference>
<reference evidence="8 9" key="1">
    <citation type="submission" date="2016-07" db="EMBL/GenBank/DDBJ databases">
        <title>Caryophanon tenue genome sequencing.</title>
        <authorList>
            <person name="Verma A."/>
            <person name="Pal Y."/>
            <person name="Krishnamurthi S."/>
        </authorList>
    </citation>
    <scope>NUCLEOTIDE SEQUENCE [LARGE SCALE GENOMIC DNA]</scope>
    <source>
        <strain evidence="8 9">DSM 14152</strain>
    </source>
</reference>
<evidence type="ECO:0000256" key="2">
    <source>
        <dbReference type="ARBA" id="ARBA00023012"/>
    </source>
</evidence>
<evidence type="ECO:0000259" key="7">
    <source>
        <dbReference type="PROSITE" id="PS50110"/>
    </source>
</evidence>
<evidence type="ECO:0000256" key="6">
    <source>
        <dbReference type="PROSITE-ProRule" id="PRU00169"/>
    </source>
</evidence>
<dbReference type="InterPro" id="IPR001789">
    <property type="entry name" value="Sig_transdc_resp-reg_receiver"/>
</dbReference>
<evidence type="ECO:0000313" key="8">
    <source>
        <dbReference type="EMBL" id="OCS83413.1"/>
    </source>
</evidence>
<evidence type="ECO:0000256" key="1">
    <source>
        <dbReference type="ARBA" id="ARBA00022553"/>
    </source>
</evidence>
<protein>
    <submittedName>
        <fullName evidence="8">Two-component system response regulator</fullName>
    </submittedName>
</protein>
<dbReference type="Gene3D" id="3.40.50.2300">
    <property type="match status" value="1"/>
</dbReference>
<proteinExistence type="predicted"/>
<dbReference type="EMBL" id="MASJ01000038">
    <property type="protein sequence ID" value="OCS83413.1"/>
    <property type="molecule type" value="Genomic_DNA"/>
</dbReference>
<dbReference type="GO" id="GO:0000160">
    <property type="term" value="P:phosphorelay signal transduction system"/>
    <property type="evidence" value="ECO:0007669"/>
    <property type="project" value="UniProtKB-KW"/>
</dbReference>
<dbReference type="CDD" id="cd00156">
    <property type="entry name" value="REC"/>
    <property type="match status" value="1"/>
</dbReference>
<dbReference type="SUPFAM" id="SSF52172">
    <property type="entry name" value="CheY-like"/>
    <property type="match status" value="1"/>
</dbReference>
<keyword evidence="2" id="KW-0902">Two-component regulatory system</keyword>
<keyword evidence="1 6" id="KW-0597">Phosphoprotein</keyword>
<keyword evidence="4" id="KW-0238">DNA-binding</keyword>
<evidence type="ECO:0000256" key="4">
    <source>
        <dbReference type="ARBA" id="ARBA00023125"/>
    </source>
</evidence>
<name>A0A1C0Y8G0_9BACL</name>
<gene>
    <name evidence="8" type="ORF">A6M13_04725</name>
</gene>
<dbReference type="PANTHER" id="PTHR44591">
    <property type="entry name" value="STRESS RESPONSE REGULATOR PROTEIN 1"/>
    <property type="match status" value="1"/>
</dbReference>
<dbReference type="Proteomes" id="UP000093199">
    <property type="component" value="Unassembled WGS sequence"/>
</dbReference>
<dbReference type="PANTHER" id="PTHR44591:SF3">
    <property type="entry name" value="RESPONSE REGULATORY DOMAIN-CONTAINING PROTEIN"/>
    <property type="match status" value="1"/>
</dbReference>
<dbReference type="Pfam" id="PF00072">
    <property type="entry name" value="Response_reg"/>
    <property type="match status" value="1"/>
</dbReference>
<feature type="modified residue" description="4-aspartylphosphate" evidence="6">
    <location>
        <position position="52"/>
    </location>
</feature>
<dbReference type="OrthoDB" id="9808843at2"/>
<dbReference type="AlphaFoldDB" id="A0A1C0Y8G0"/>
<evidence type="ECO:0000256" key="5">
    <source>
        <dbReference type="ARBA" id="ARBA00023163"/>
    </source>
</evidence>
<evidence type="ECO:0000256" key="3">
    <source>
        <dbReference type="ARBA" id="ARBA00023015"/>
    </source>
</evidence>
<dbReference type="GO" id="GO:0003677">
    <property type="term" value="F:DNA binding"/>
    <property type="evidence" value="ECO:0007669"/>
    <property type="project" value="UniProtKB-KW"/>
</dbReference>
<feature type="domain" description="Response regulatory" evidence="7">
    <location>
        <begin position="3"/>
        <end position="117"/>
    </location>
</feature>
<dbReference type="FunFam" id="3.40.50.2300:FF:000001">
    <property type="entry name" value="DNA-binding response regulator PhoB"/>
    <property type="match status" value="1"/>
</dbReference>
<organism evidence="8 9">
    <name type="scientific">Caryophanon tenue</name>
    <dbReference type="NCBI Taxonomy" id="33978"/>
    <lineage>
        <taxon>Bacteria</taxon>
        <taxon>Bacillati</taxon>
        <taxon>Bacillota</taxon>
        <taxon>Bacilli</taxon>
        <taxon>Bacillales</taxon>
        <taxon>Caryophanaceae</taxon>
        <taxon>Caryophanon</taxon>
    </lineage>
</organism>
<dbReference type="SMART" id="SM00448">
    <property type="entry name" value="REC"/>
    <property type="match status" value="1"/>
</dbReference>
<comment type="caution">
    <text evidence="8">The sequence shown here is derived from an EMBL/GenBank/DDBJ whole genome shotgun (WGS) entry which is preliminary data.</text>
</comment>